<feature type="chain" id="PRO_5028943523" evidence="2">
    <location>
        <begin position="39"/>
        <end position="257"/>
    </location>
</feature>
<evidence type="ECO:0000313" key="3">
    <source>
        <dbReference type="EMBL" id="QNI30125.1"/>
    </source>
</evidence>
<dbReference type="RefSeq" id="WP_186739755.1">
    <property type="nucleotide sequence ID" value="NZ_CP060394.1"/>
</dbReference>
<evidence type="ECO:0000256" key="1">
    <source>
        <dbReference type="SAM" id="MobiDB-lite"/>
    </source>
</evidence>
<evidence type="ECO:0000313" key="4">
    <source>
        <dbReference type="Proteomes" id="UP000515312"/>
    </source>
</evidence>
<dbReference type="KEGG" id="adin:H7849_13050"/>
<feature type="signal peptide" evidence="2">
    <location>
        <begin position="1"/>
        <end position="38"/>
    </location>
</feature>
<dbReference type="Proteomes" id="UP000515312">
    <property type="component" value="Chromosome"/>
</dbReference>
<dbReference type="EMBL" id="CP060394">
    <property type="protein sequence ID" value="QNI30125.1"/>
    <property type="molecule type" value="Genomic_DNA"/>
</dbReference>
<proteinExistence type="predicted"/>
<dbReference type="AlphaFoldDB" id="A0A7G8BC55"/>
<sequence>MRAQKQHRKADRKRRNANTLLSVACALATTLSPFTAFAGQHNGGHPPAPAPHMQAPHSAPPARPQSMPKQQMQPKPAPGTQPHYNEQFNNGNAQQFNNRNVQQFNNRPGQAGHLPEWFNNHQNMTPQQREDALRKEPGFNRLPQDQQQRLVNRMHALNNATPEQRQRILQRNEMFEHLSPEQKAGVRGASQAFHQMPADRQTEMRRAFQDLRGVPPAQRQSILNSARFQQQFSPQERTVLGNLLTVEPYQQRAAGPP</sequence>
<accession>A0A7G8BC55</accession>
<reference evidence="3 4" key="1">
    <citation type="submission" date="2020-08" db="EMBL/GenBank/DDBJ databases">
        <title>Edaphobacter telluris sp. nov. and Acidobacterium dinghuensis sp. nov., two acidobacteria isolated from forest soil.</title>
        <authorList>
            <person name="Fu J."/>
            <person name="Qiu L."/>
        </authorList>
    </citation>
    <scope>NUCLEOTIDE SEQUENCE [LARGE SCALE GENOMIC DNA]</scope>
    <source>
        <strain evidence="3">4Y35</strain>
    </source>
</reference>
<organism evidence="3 4">
    <name type="scientific">Alloacidobacterium dinghuense</name>
    <dbReference type="NCBI Taxonomy" id="2763107"/>
    <lineage>
        <taxon>Bacteria</taxon>
        <taxon>Pseudomonadati</taxon>
        <taxon>Acidobacteriota</taxon>
        <taxon>Terriglobia</taxon>
        <taxon>Terriglobales</taxon>
        <taxon>Acidobacteriaceae</taxon>
        <taxon>Alloacidobacterium</taxon>
    </lineage>
</organism>
<feature type="compositionally biased region" description="Low complexity" evidence="1">
    <location>
        <begin position="64"/>
        <end position="74"/>
    </location>
</feature>
<feature type="region of interest" description="Disordered" evidence="1">
    <location>
        <begin position="37"/>
        <end position="92"/>
    </location>
</feature>
<keyword evidence="2" id="KW-0732">Signal</keyword>
<keyword evidence="4" id="KW-1185">Reference proteome</keyword>
<dbReference type="Pfam" id="PF11304">
    <property type="entry name" value="DUF3106"/>
    <property type="match status" value="1"/>
</dbReference>
<gene>
    <name evidence="3" type="ORF">H7849_13050</name>
</gene>
<name>A0A7G8BC55_9BACT</name>
<dbReference type="InterPro" id="IPR021455">
    <property type="entry name" value="DUF3106"/>
</dbReference>
<protein>
    <submittedName>
        <fullName evidence="3">DUF3106 domain-containing protein</fullName>
    </submittedName>
</protein>
<evidence type="ECO:0000256" key="2">
    <source>
        <dbReference type="SAM" id="SignalP"/>
    </source>
</evidence>